<evidence type="ECO:0000313" key="2">
    <source>
        <dbReference type="EMBL" id="WAR01408.1"/>
    </source>
</evidence>
<organism evidence="2 3">
    <name type="scientific">Mya arenaria</name>
    <name type="common">Soft-shell clam</name>
    <dbReference type="NCBI Taxonomy" id="6604"/>
    <lineage>
        <taxon>Eukaryota</taxon>
        <taxon>Metazoa</taxon>
        <taxon>Spiralia</taxon>
        <taxon>Lophotrochozoa</taxon>
        <taxon>Mollusca</taxon>
        <taxon>Bivalvia</taxon>
        <taxon>Autobranchia</taxon>
        <taxon>Heteroconchia</taxon>
        <taxon>Euheterodonta</taxon>
        <taxon>Imparidentia</taxon>
        <taxon>Neoheterodontei</taxon>
        <taxon>Myida</taxon>
        <taxon>Myoidea</taxon>
        <taxon>Myidae</taxon>
        <taxon>Mya</taxon>
    </lineage>
</organism>
<evidence type="ECO:0000256" key="1">
    <source>
        <dbReference type="SAM" id="MobiDB-lite"/>
    </source>
</evidence>
<gene>
    <name evidence="2" type="ORF">MAR_007966</name>
</gene>
<feature type="region of interest" description="Disordered" evidence="1">
    <location>
        <begin position="1"/>
        <end position="21"/>
    </location>
</feature>
<name>A0ABY7DUJ6_MYAAR</name>
<dbReference type="EMBL" id="CP111015">
    <property type="protein sequence ID" value="WAR01408.1"/>
    <property type="molecule type" value="Genomic_DNA"/>
</dbReference>
<accession>A0ABY7DUJ6</accession>
<protein>
    <submittedName>
        <fullName evidence="2">Uncharacterized protein</fullName>
    </submittedName>
</protein>
<reference evidence="2" key="1">
    <citation type="submission" date="2022-11" db="EMBL/GenBank/DDBJ databases">
        <title>Centuries of genome instability and evolution in soft-shell clam transmissible cancer (bioRxiv).</title>
        <authorList>
            <person name="Hart S.F.M."/>
            <person name="Yonemitsu M.A."/>
            <person name="Giersch R.M."/>
            <person name="Beal B.F."/>
            <person name="Arriagada G."/>
            <person name="Davis B.W."/>
            <person name="Ostrander E.A."/>
            <person name="Goff S.P."/>
            <person name="Metzger M.J."/>
        </authorList>
    </citation>
    <scope>NUCLEOTIDE SEQUENCE</scope>
    <source>
        <strain evidence="2">MELC-2E11</strain>
        <tissue evidence="2">Siphon/mantle</tissue>
    </source>
</reference>
<proteinExistence type="predicted"/>
<sequence length="204" mass="22714">MYSRLKGNSLKNKKTNYDESKNVPFGFPSTSSPLAGTLNTVVQREYQTLPQLSGMCKRGQYSSYSPDMKNSMARYAIESGNSKAAKHFSAKQGRSVNESTIRSFKSSYLLRKKTEGVDQVMELPVGKRGRPTILPRALEYKVHNAGGEVNTSIVLGIGLGVVKTQDKYLLKQNDGSIELCRIWARSLMERLHFAKRDNGSVALE</sequence>
<keyword evidence="3" id="KW-1185">Reference proteome</keyword>
<dbReference type="Proteomes" id="UP001164746">
    <property type="component" value="Chromosome 4"/>
</dbReference>
<evidence type="ECO:0000313" key="3">
    <source>
        <dbReference type="Proteomes" id="UP001164746"/>
    </source>
</evidence>